<keyword evidence="3" id="KW-1185">Reference proteome</keyword>
<evidence type="ECO:0000256" key="1">
    <source>
        <dbReference type="SAM" id="MobiDB-lite"/>
    </source>
</evidence>
<feature type="compositionally biased region" description="Polar residues" evidence="1">
    <location>
        <begin position="430"/>
        <end position="445"/>
    </location>
</feature>
<name>A0A8K0XLS0_9AGAR</name>
<feature type="compositionally biased region" description="Polar residues" evidence="1">
    <location>
        <begin position="78"/>
        <end position="87"/>
    </location>
</feature>
<evidence type="ECO:0000313" key="2">
    <source>
        <dbReference type="EMBL" id="KAH8091708.1"/>
    </source>
</evidence>
<sequence>MSPPGDSVPLTDITPLLTASKERRPRPLVCKPRYHDPPQAYPHPYIYHDILSPLDPLHPPSPLLPHHASPRLPPLSLCTSSASSPPTSDHLPPTPSCPMAPRLPSQATLSFGLVSPPPSPPRKPGRALRRDTPDELTAQSLLKQTSSGTGDESSHQLSELHQLLTRGLPQSTKNISPAENLVKRELGVGASTVTSGEDDNAATSSFLQKSTTTLAHSSHPRLMTSPKRRLEVLDGDDDDVFGSQGKRLRTLSPLIDIDQSQDAIMSEPYSGSTARLAKQFNEHREFVIQQRTERRRLVQREVFKRLRARAMALEQDETMIDCTEGTTRRNYKRRPEEGISPNPKRKKVCVQTSTRNPRCRARKKTRRARREAYEARTMTSRFLRDRAFLEGLISDARLQAFDSPPFDARCDDPISLEEKIRRMREMNAQEAASSLQSTYRSTSNVAPDAREGPRQRQSRRASLRDPSWTQGEWTAPRALQRYTVVSDLFDKTKFSPSDPLSFEDIPWPVLKRPGTELGDAEYVRLVEKSHKRFHPDRWRARKIWGGVDEEAKRGLESSVNVVAQALTPLWRRSRE</sequence>
<protein>
    <submittedName>
        <fullName evidence="2">Uncharacterized protein</fullName>
    </submittedName>
</protein>
<accession>A0A8K0XLS0</accession>
<organism evidence="2 3">
    <name type="scientific">Cristinia sonorae</name>
    <dbReference type="NCBI Taxonomy" id="1940300"/>
    <lineage>
        <taxon>Eukaryota</taxon>
        <taxon>Fungi</taxon>
        <taxon>Dikarya</taxon>
        <taxon>Basidiomycota</taxon>
        <taxon>Agaricomycotina</taxon>
        <taxon>Agaricomycetes</taxon>
        <taxon>Agaricomycetidae</taxon>
        <taxon>Agaricales</taxon>
        <taxon>Pleurotineae</taxon>
        <taxon>Stephanosporaceae</taxon>
        <taxon>Cristinia</taxon>
    </lineage>
</organism>
<feature type="compositionally biased region" description="Basic residues" evidence="1">
    <location>
        <begin position="357"/>
        <end position="369"/>
    </location>
</feature>
<dbReference type="AlphaFoldDB" id="A0A8K0XLS0"/>
<reference evidence="2" key="1">
    <citation type="journal article" date="2021" name="New Phytol.">
        <title>Evolutionary innovations through gain and loss of genes in the ectomycorrhizal Boletales.</title>
        <authorList>
            <person name="Wu G."/>
            <person name="Miyauchi S."/>
            <person name="Morin E."/>
            <person name="Kuo A."/>
            <person name="Drula E."/>
            <person name="Varga T."/>
            <person name="Kohler A."/>
            <person name="Feng B."/>
            <person name="Cao Y."/>
            <person name="Lipzen A."/>
            <person name="Daum C."/>
            <person name="Hundley H."/>
            <person name="Pangilinan J."/>
            <person name="Johnson J."/>
            <person name="Barry K."/>
            <person name="LaButti K."/>
            <person name="Ng V."/>
            <person name="Ahrendt S."/>
            <person name="Min B."/>
            <person name="Choi I.G."/>
            <person name="Park H."/>
            <person name="Plett J.M."/>
            <person name="Magnuson J."/>
            <person name="Spatafora J.W."/>
            <person name="Nagy L.G."/>
            <person name="Henrissat B."/>
            <person name="Grigoriev I.V."/>
            <person name="Yang Z.L."/>
            <person name="Xu J."/>
            <person name="Martin F.M."/>
        </authorList>
    </citation>
    <scope>NUCLEOTIDE SEQUENCE</scope>
    <source>
        <strain evidence="2">KKN 215</strain>
    </source>
</reference>
<feature type="region of interest" description="Disordered" evidence="1">
    <location>
        <begin position="1"/>
        <end position="39"/>
    </location>
</feature>
<feature type="region of interest" description="Disordered" evidence="1">
    <location>
        <begin position="351"/>
        <end position="374"/>
    </location>
</feature>
<feature type="region of interest" description="Disordered" evidence="1">
    <location>
        <begin position="74"/>
        <end position="132"/>
    </location>
</feature>
<gene>
    <name evidence="2" type="ORF">BXZ70DRAFT_477846</name>
</gene>
<feature type="region of interest" description="Disordered" evidence="1">
    <location>
        <begin position="426"/>
        <end position="469"/>
    </location>
</feature>
<comment type="caution">
    <text evidence="2">The sequence shown here is derived from an EMBL/GenBank/DDBJ whole genome shotgun (WGS) entry which is preliminary data.</text>
</comment>
<dbReference type="EMBL" id="JAEVFJ010000035">
    <property type="protein sequence ID" value="KAH8091708.1"/>
    <property type="molecule type" value="Genomic_DNA"/>
</dbReference>
<evidence type="ECO:0000313" key="3">
    <source>
        <dbReference type="Proteomes" id="UP000813824"/>
    </source>
</evidence>
<dbReference type="OrthoDB" id="3265210at2759"/>
<dbReference type="Proteomes" id="UP000813824">
    <property type="component" value="Unassembled WGS sequence"/>
</dbReference>
<proteinExistence type="predicted"/>